<sequence length="118" mass="13451">MTYIYCNNFDFRNTLILCRQTAAWIAVEALIGCLFILIIIIRIVVVRIKNRKLKVQTGQHTVIAQQPIVSTVNVEQQLGNFGASPFNLRQQCAIATPIPQMTQWSSEKSQPPTYYTYS</sequence>
<organism evidence="2 3">
    <name type="scientific">Orchesella dallaii</name>
    <dbReference type="NCBI Taxonomy" id="48710"/>
    <lineage>
        <taxon>Eukaryota</taxon>
        <taxon>Metazoa</taxon>
        <taxon>Ecdysozoa</taxon>
        <taxon>Arthropoda</taxon>
        <taxon>Hexapoda</taxon>
        <taxon>Collembola</taxon>
        <taxon>Entomobryomorpha</taxon>
        <taxon>Entomobryoidea</taxon>
        <taxon>Orchesellidae</taxon>
        <taxon>Orchesellinae</taxon>
        <taxon>Orchesella</taxon>
    </lineage>
</organism>
<reference evidence="2 3" key="1">
    <citation type="submission" date="2024-08" db="EMBL/GenBank/DDBJ databases">
        <authorList>
            <person name="Cucini C."/>
            <person name="Frati F."/>
        </authorList>
    </citation>
    <scope>NUCLEOTIDE SEQUENCE [LARGE SCALE GENOMIC DNA]</scope>
</reference>
<evidence type="ECO:0000313" key="2">
    <source>
        <dbReference type="EMBL" id="CAL8147330.1"/>
    </source>
</evidence>
<gene>
    <name evidence="2" type="ORF">ODALV1_LOCUS31108</name>
</gene>
<proteinExistence type="predicted"/>
<protein>
    <submittedName>
        <fullName evidence="2">Uncharacterized protein</fullName>
    </submittedName>
</protein>
<dbReference type="Proteomes" id="UP001642540">
    <property type="component" value="Unassembled WGS sequence"/>
</dbReference>
<dbReference type="EMBL" id="CAXLJM020000164">
    <property type="protein sequence ID" value="CAL8147330.1"/>
    <property type="molecule type" value="Genomic_DNA"/>
</dbReference>
<keyword evidence="1" id="KW-0472">Membrane</keyword>
<accession>A0ABP1S941</accession>
<evidence type="ECO:0000313" key="3">
    <source>
        <dbReference type="Proteomes" id="UP001642540"/>
    </source>
</evidence>
<keyword evidence="1" id="KW-1133">Transmembrane helix</keyword>
<keyword evidence="3" id="KW-1185">Reference proteome</keyword>
<evidence type="ECO:0000256" key="1">
    <source>
        <dbReference type="SAM" id="Phobius"/>
    </source>
</evidence>
<feature type="transmembrane region" description="Helical" evidence="1">
    <location>
        <begin position="22"/>
        <end position="45"/>
    </location>
</feature>
<name>A0ABP1S941_9HEXA</name>
<keyword evidence="1" id="KW-0812">Transmembrane</keyword>
<comment type="caution">
    <text evidence="2">The sequence shown here is derived from an EMBL/GenBank/DDBJ whole genome shotgun (WGS) entry which is preliminary data.</text>
</comment>